<accession>A0ABT0YNZ6</accession>
<dbReference type="EMBL" id="JAMKFE010000005">
    <property type="protein sequence ID" value="MCM5680114.1"/>
    <property type="molecule type" value="Genomic_DNA"/>
</dbReference>
<dbReference type="RefSeq" id="WP_251778421.1">
    <property type="nucleotide sequence ID" value="NZ_JAMKFE010000005.1"/>
</dbReference>
<keyword evidence="4" id="KW-1185">Reference proteome</keyword>
<dbReference type="PANTHER" id="PTHR43581:SF2">
    <property type="entry name" value="EXCINUCLEASE ATPASE SUBUNIT"/>
    <property type="match status" value="1"/>
</dbReference>
<name>A0ABT0YNZ6_9BURK</name>
<dbReference type="Pfam" id="PF13175">
    <property type="entry name" value="AAA_15"/>
    <property type="match status" value="1"/>
</dbReference>
<dbReference type="InterPro" id="IPR051396">
    <property type="entry name" value="Bact_Antivir_Def_Nuclease"/>
</dbReference>
<reference evidence="3" key="1">
    <citation type="submission" date="2022-05" db="EMBL/GenBank/DDBJ databases">
        <title>Schlegelella sp. nov., isolated from mangrove soil.</title>
        <authorList>
            <person name="Liu Y."/>
            <person name="Ge X."/>
            <person name="Liu W."/>
        </authorList>
    </citation>
    <scope>NUCLEOTIDE SEQUENCE</scope>
    <source>
        <strain evidence="3">S2-27</strain>
    </source>
</reference>
<evidence type="ECO:0000313" key="3">
    <source>
        <dbReference type="EMBL" id="MCM5680114.1"/>
    </source>
</evidence>
<dbReference type="InterPro" id="IPR041685">
    <property type="entry name" value="AAA_GajA/Old/RecF-like"/>
</dbReference>
<evidence type="ECO:0000259" key="2">
    <source>
        <dbReference type="Pfam" id="PF13304"/>
    </source>
</evidence>
<feature type="domain" description="Endonuclease GajA/Old nuclease/RecF-like AAA" evidence="1">
    <location>
        <begin position="1"/>
        <end position="49"/>
    </location>
</feature>
<sequence>MQLASLSVRNFRGIREADLRLNQHNVFIGANNSGKTTVIEALALLFGRDRMVRSLTEHDFYGGNPGPTDRIKLTATIVGFKSNDASKHTDWFGPDRAVPKWVHEETGELLPEPVNAKSVLACQVGFAARFERMSLEVETVRYFVDDAEADVFEDDAYPPVPSRLLREVGFFLVPASRTWDRVISFGSELFRRVLTSGDGLPAQAILSERDRLREPANPVETDPKLAPIVDELENELKGFFPQGPSLRLRLTSTDSDGVMESLVPHFAFGDAAPNIPARRHGTGLVSMQSLLLLFHFGRRRAKDGQSFWMALEEPELHIPPPLQRRVVQRLQSLSAQTFITSHSPTVAGMSDPKALHVLRNEGGKLTSTPLSTASSLASDSNPVRRLFEIHRQETIAALMHDSLLVPEGSIDVEILNLLAMAVDSSQTWESGSDSRFLTHVGIVRTIDAQVVPTYKRLHPLHPCIVCLVDGDEAGDGYIAGLAGSSPRPSRALRWPDSWAIEDAFGWVLDGDPSLAKAIDGIEPAAADSADLVARLKSKDRNAGGLKQDRLAYEAVAQAIARSEPARLRGLLLLNAMASECLGLDSVKFAEHSRINGLRVRVFVP</sequence>
<gene>
    <name evidence="3" type="ORF">M8A51_11275</name>
</gene>
<dbReference type="Proteomes" id="UP001165541">
    <property type="component" value="Unassembled WGS sequence"/>
</dbReference>
<dbReference type="Gene3D" id="3.40.50.300">
    <property type="entry name" value="P-loop containing nucleotide triphosphate hydrolases"/>
    <property type="match status" value="1"/>
</dbReference>
<proteinExistence type="predicted"/>
<comment type="caution">
    <text evidence="3">The sequence shown here is derived from an EMBL/GenBank/DDBJ whole genome shotgun (WGS) entry which is preliminary data.</text>
</comment>
<protein>
    <submittedName>
        <fullName evidence="3">AAA family ATPase</fullName>
    </submittedName>
</protein>
<dbReference type="InterPro" id="IPR003959">
    <property type="entry name" value="ATPase_AAA_core"/>
</dbReference>
<dbReference type="SUPFAM" id="SSF52540">
    <property type="entry name" value="P-loop containing nucleoside triphosphate hydrolases"/>
    <property type="match status" value="1"/>
</dbReference>
<dbReference type="Pfam" id="PF13304">
    <property type="entry name" value="AAA_21"/>
    <property type="match status" value="1"/>
</dbReference>
<evidence type="ECO:0000259" key="1">
    <source>
        <dbReference type="Pfam" id="PF13175"/>
    </source>
</evidence>
<dbReference type="PANTHER" id="PTHR43581">
    <property type="entry name" value="ATP/GTP PHOSPHATASE"/>
    <property type="match status" value="1"/>
</dbReference>
<evidence type="ECO:0000313" key="4">
    <source>
        <dbReference type="Proteomes" id="UP001165541"/>
    </source>
</evidence>
<organism evidence="3 4">
    <name type="scientific">Caldimonas mangrovi</name>
    <dbReference type="NCBI Taxonomy" id="2944811"/>
    <lineage>
        <taxon>Bacteria</taxon>
        <taxon>Pseudomonadati</taxon>
        <taxon>Pseudomonadota</taxon>
        <taxon>Betaproteobacteria</taxon>
        <taxon>Burkholderiales</taxon>
        <taxon>Sphaerotilaceae</taxon>
        <taxon>Caldimonas</taxon>
    </lineage>
</organism>
<feature type="domain" description="ATPase AAA-type core" evidence="2">
    <location>
        <begin position="290"/>
        <end position="346"/>
    </location>
</feature>
<dbReference type="InterPro" id="IPR027417">
    <property type="entry name" value="P-loop_NTPase"/>
</dbReference>